<dbReference type="EMBL" id="CAJNOK010053787">
    <property type="protein sequence ID" value="CAF1613231.1"/>
    <property type="molecule type" value="Genomic_DNA"/>
</dbReference>
<name>A0A8S2G2U0_9BILA</name>
<evidence type="ECO:0000313" key="3">
    <source>
        <dbReference type="Proteomes" id="UP000677228"/>
    </source>
</evidence>
<gene>
    <name evidence="1" type="ORF">OVA965_LOCUS42779</name>
    <name evidence="2" type="ORF">TMI583_LOCUS44785</name>
</gene>
<accession>A0A8S2G2U0</accession>
<organism evidence="1 3">
    <name type="scientific">Didymodactylos carnosus</name>
    <dbReference type="NCBI Taxonomy" id="1234261"/>
    <lineage>
        <taxon>Eukaryota</taxon>
        <taxon>Metazoa</taxon>
        <taxon>Spiralia</taxon>
        <taxon>Gnathifera</taxon>
        <taxon>Rotifera</taxon>
        <taxon>Eurotatoria</taxon>
        <taxon>Bdelloidea</taxon>
        <taxon>Philodinida</taxon>
        <taxon>Philodinidae</taxon>
        <taxon>Didymodactylos</taxon>
    </lineage>
</organism>
<dbReference type="Proteomes" id="UP000677228">
    <property type="component" value="Unassembled WGS sequence"/>
</dbReference>
<feature type="non-terminal residue" evidence="1">
    <location>
        <position position="1"/>
    </location>
</feature>
<dbReference type="Proteomes" id="UP000682733">
    <property type="component" value="Unassembled WGS sequence"/>
</dbReference>
<evidence type="ECO:0000313" key="2">
    <source>
        <dbReference type="EMBL" id="CAF4428503.1"/>
    </source>
</evidence>
<sequence length="46" mass="5443">FDENLELYEDVFDPFLIVYRGLTLSNENIEQLKQSVGKYISTSWDL</sequence>
<dbReference type="EMBL" id="CAJOBA010078168">
    <property type="protein sequence ID" value="CAF4428503.1"/>
    <property type="molecule type" value="Genomic_DNA"/>
</dbReference>
<comment type="caution">
    <text evidence="1">The sequence shown here is derived from an EMBL/GenBank/DDBJ whole genome shotgun (WGS) entry which is preliminary data.</text>
</comment>
<protein>
    <submittedName>
        <fullName evidence="1">Uncharacterized protein</fullName>
    </submittedName>
</protein>
<proteinExistence type="predicted"/>
<dbReference type="AlphaFoldDB" id="A0A8S2G2U0"/>
<evidence type="ECO:0000313" key="1">
    <source>
        <dbReference type="EMBL" id="CAF1613231.1"/>
    </source>
</evidence>
<reference evidence="1" key="1">
    <citation type="submission" date="2021-02" db="EMBL/GenBank/DDBJ databases">
        <authorList>
            <person name="Nowell W R."/>
        </authorList>
    </citation>
    <scope>NUCLEOTIDE SEQUENCE</scope>
</reference>